<dbReference type="AlphaFoldDB" id="A0A521B8Y6"/>
<keyword evidence="1" id="KW-1133">Transmembrane helix</keyword>
<evidence type="ECO:0000313" key="3">
    <source>
        <dbReference type="Proteomes" id="UP000315971"/>
    </source>
</evidence>
<keyword evidence="1" id="KW-0472">Membrane</keyword>
<dbReference type="RefSeq" id="WP_142601406.1">
    <property type="nucleotide sequence ID" value="NZ_FXSZ01000002.1"/>
</dbReference>
<organism evidence="2 3">
    <name type="scientific">Solitalea koreensis</name>
    <dbReference type="NCBI Taxonomy" id="543615"/>
    <lineage>
        <taxon>Bacteria</taxon>
        <taxon>Pseudomonadati</taxon>
        <taxon>Bacteroidota</taxon>
        <taxon>Sphingobacteriia</taxon>
        <taxon>Sphingobacteriales</taxon>
        <taxon>Sphingobacteriaceae</taxon>
        <taxon>Solitalea</taxon>
    </lineage>
</organism>
<evidence type="ECO:0000256" key="1">
    <source>
        <dbReference type="SAM" id="Phobius"/>
    </source>
</evidence>
<accession>A0A521B8Y6</accession>
<keyword evidence="1" id="KW-0812">Transmembrane</keyword>
<feature type="transmembrane region" description="Helical" evidence="1">
    <location>
        <begin position="33"/>
        <end position="54"/>
    </location>
</feature>
<feature type="transmembrane region" description="Helical" evidence="1">
    <location>
        <begin position="7"/>
        <end position="27"/>
    </location>
</feature>
<reference evidence="2 3" key="1">
    <citation type="submission" date="2017-05" db="EMBL/GenBank/DDBJ databases">
        <authorList>
            <person name="Varghese N."/>
            <person name="Submissions S."/>
        </authorList>
    </citation>
    <scope>NUCLEOTIDE SEQUENCE [LARGE SCALE GENOMIC DNA]</scope>
    <source>
        <strain evidence="2 3">DSM 21342</strain>
    </source>
</reference>
<sequence length="60" mass="6374">MDKTRKILIIAASLFFVIQAVMVVIHLNKGESIVSSLLGVTSMLLVAVGLYITAKASGKL</sequence>
<keyword evidence="3" id="KW-1185">Reference proteome</keyword>
<proteinExistence type="predicted"/>
<dbReference type="Proteomes" id="UP000315971">
    <property type="component" value="Unassembled WGS sequence"/>
</dbReference>
<name>A0A521B8Y6_9SPHI</name>
<gene>
    <name evidence="2" type="ORF">SAMN06265350_10213</name>
</gene>
<dbReference type="EMBL" id="FXSZ01000002">
    <property type="protein sequence ID" value="SMO43556.1"/>
    <property type="molecule type" value="Genomic_DNA"/>
</dbReference>
<protein>
    <submittedName>
        <fullName evidence="2">Uncharacterized protein</fullName>
    </submittedName>
</protein>
<evidence type="ECO:0000313" key="2">
    <source>
        <dbReference type="EMBL" id="SMO43556.1"/>
    </source>
</evidence>